<dbReference type="InterPro" id="IPR038765">
    <property type="entry name" value="Papain-like_cys_pep_sf"/>
</dbReference>
<dbReference type="GO" id="GO:0046872">
    <property type="term" value="F:metal ion binding"/>
    <property type="evidence" value="ECO:0007669"/>
    <property type="project" value="UniProtKB-KW"/>
</dbReference>
<dbReference type="SUPFAM" id="SSF54001">
    <property type="entry name" value="Cysteine proteinases"/>
    <property type="match status" value="1"/>
</dbReference>
<dbReference type="PROSITE" id="PS00547">
    <property type="entry name" value="TRANSGLUTAMINASES"/>
    <property type="match status" value="1"/>
</dbReference>
<evidence type="ECO:0000256" key="1">
    <source>
        <dbReference type="PIRSR" id="PIRSR000459-1"/>
    </source>
</evidence>
<dbReference type="PANTHER" id="PTHR11590">
    <property type="entry name" value="PROTEIN-GLUTAMINE GAMMA-GLUTAMYLTRANSFERASE"/>
    <property type="match status" value="1"/>
</dbReference>
<dbReference type="eggNOG" id="ENOG502QQ46">
    <property type="taxonomic scope" value="Eukaryota"/>
</dbReference>
<dbReference type="FunFam" id="3.90.260.10:FF:000002">
    <property type="entry name" value="Erythrocyte membrane protein band 4.2"/>
    <property type="match status" value="1"/>
</dbReference>
<dbReference type="InterPro" id="IPR014756">
    <property type="entry name" value="Ig_E-set"/>
</dbReference>
<dbReference type="InterPro" id="IPR023608">
    <property type="entry name" value="Transglutaminase_animal"/>
</dbReference>
<feature type="active site" evidence="1">
    <location>
        <position position="269"/>
    </location>
</feature>
<evidence type="ECO:0000256" key="2">
    <source>
        <dbReference type="PIRSR" id="PIRSR000459-2"/>
    </source>
</evidence>
<feature type="binding site" evidence="2">
    <location>
        <position position="366"/>
    </location>
    <ligand>
        <name>Ca(2+)</name>
        <dbReference type="ChEBI" id="CHEBI:29108"/>
    </ligand>
</feature>
<dbReference type="InterPro" id="IPR036238">
    <property type="entry name" value="Transglutaminase_C_sf"/>
</dbReference>
<dbReference type="InterPro" id="IPR036985">
    <property type="entry name" value="Transglutaminase-like_sf"/>
</dbReference>
<dbReference type="Bgee" id="ENSACAG00000001559">
    <property type="expression patterns" value="Expressed in ovary and 1 other cell type or tissue"/>
</dbReference>
<dbReference type="STRING" id="28377.ENSACAP00000001543"/>
<proteinExistence type="predicted"/>
<dbReference type="PANTHER" id="PTHR11590:SF70">
    <property type="entry name" value="PROTEIN-GLUTAMINE GAMMA-GLUTAMYLTRANSFERASE 4"/>
    <property type="match status" value="1"/>
</dbReference>
<feature type="domain" description="Transglutaminase-like" evidence="3">
    <location>
        <begin position="181"/>
        <end position="272"/>
    </location>
</feature>
<dbReference type="InterPro" id="IPR002931">
    <property type="entry name" value="Transglutaminase-like"/>
</dbReference>
<dbReference type="FunFam" id="2.60.40.10:FF:001406">
    <property type="entry name" value="Protein-glutamine gamma-glutamyltransferase 4"/>
    <property type="match status" value="1"/>
</dbReference>
<dbReference type="Pfam" id="PF01841">
    <property type="entry name" value="Transglut_core"/>
    <property type="match status" value="1"/>
</dbReference>
<dbReference type="GO" id="GO:0003810">
    <property type="term" value="F:protein-glutamine gamma-glutamyltransferase activity"/>
    <property type="evidence" value="ECO:0000318"/>
    <property type="project" value="GO_Central"/>
</dbReference>
<comment type="cofactor">
    <cofactor evidence="2">
        <name>Ca(2+)</name>
        <dbReference type="ChEBI" id="CHEBI:29108"/>
    </cofactor>
    <text evidence="2">Binds 1 Ca(2+) ion per subunit.</text>
</comment>
<name>H9G5C6_ANOCA</name>
<sequence>FSGSSPRKPKGRYLFPLNQANCFIAVTSPADAIIGKYGLDVITESNVCDPGKNFIYVLFNPWCKADSVFMPGDAQKAEYVLNATGFQYRGRTEDIYPMPWHYGQFEEEILDCCMYLLHKSELGPNDRRDPIMIARAMSAMVNMKDDKGVIFGKWKRPYINGTNPSHWKGSVRILQQYYRTKKTVFYGQCWVFSGVLTTVMRCLGIPARSVTTTSAGRDTEGNINVDIYYNEKKEQLRDGDFTWAFHVWNDVWMKRPDLPEGHDGWQALDGTPLEKSEGIFRCGPASVKAIKYGKVNLDYDAMLLFSAVNADKVYWRIENVNGEDKYINYKEESKEVGKEILTKAIGKDTHEDIKDEYKFPEGSDEERKAMATAMSYVKDRNRAADQVFKSFKASIELGCTEEKVVLTGQPIHLNITIKSKSGDAQVVNLSAFCHLESYIGEIEARLGTIQQTVQAEGKTVIQVPLKIPADAYMKVLSQTEDQLLVKVNIFANIQETNEKLIKTLTLPFLYPKLNVVVRNKRLDINSLGRLNQDIVKDVASNSNVAQTAGKPLLSHKYKHEIMLFSLTN</sequence>
<dbReference type="Ensembl" id="ENSACAT00000001580.4">
    <property type="protein sequence ID" value="ENSACAP00000001543.4"/>
    <property type="gene ID" value="ENSACAG00000001559.4"/>
</dbReference>
<feature type="binding site" evidence="2">
    <location>
        <position position="311"/>
    </location>
    <ligand>
        <name>Ca(2+)</name>
        <dbReference type="ChEBI" id="CHEBI:29108"/>
    </ligand>
</feature>
<protein>
    <recommendedName>
        <fullName evidence="3">Transglutaminase-like domain-containing protein</fullName>
    </recommendedName>
</protein>
<dbReference type="Proteomes" id="UP000001646">
    <property type="component" value="Unplaced"/>
</dbReference>
<keyword evidence="2" id="KW-0106">Calcium</keyword>
<evidence type="ECO:0000313" key="4">
    <source>
        <dbReference type="Ensembl" id="ENSACAP00000001543.4"/>
    </source>
</evidence>
<evidence type="ECO:0000313" key="5">
    <source>
        <dbReference type="Proteomes" id="UP000001646"/>
    </source>
</evidence>
<dbReference type="InterPro" id="IPR013783">
    <property type="entry name" value="Ig-like_fold"/>
</dbReference>
<feature type="binding site" evidence="2">
    <location>
        <position position="309"/>
    </location>
    <ligand>
        <name>Ca(2+)</name>
        <dbReference type="ChEBI" id="CHEBI:29108"/>
    </ligand>
</feature>
<keyword evidence="5" id="KW-1185">Reference proteome</keyword>
<reference evidence="4" key="2">
    <citation type="submission" date="2025-08" db="UniProtKB">
        <authorList>
            <consortium name="Ensembl"/>
        </authorList>
    </citation>
    <scope>IDENTIFICATION</scope>
</reference>
<feature type="binding site" evidence="2">
    <location>
        <position position="361"/>
    </location>
    <ligand>
        <name>Ca(2+)</name>
        <dbReference type="ChEBI" id="CHEBI:29108"/>
    </ligand>
</feature>
<keyword evidence="2" id="KW-0479">Metal-binding</keyword>
<dbReference type="SUPFAM" id="SSF49309">
    <property type="entry name" value="Transglutaminase, two C-terminal domains"/>
    <property type="match status" value="1"/>
</dbReference>
<reference evidence="4" key="3">
    <citation type="submission" date="2025-09" db="UniProtKB">
        <authorList>
            <consortium name="Ensembl"/>
        </authorList>
    </citation>
    <scope>IDENTIFICATION</scope>
</reference>
<feature type="active site" evidence="1">
    <location>
        <position position="246"/>
    </location>
</feature>
<dbReference type="InParanoid" id="H9G5C6"/>
<dbReference type="Gene3D" id="2.60.40.10">
    <property type="entry name" value="Immunoglobulins"/>
    <property type="match status" value="2"/>
</dbReference>
<dbReference type="SMART" id="SM00460">
    <property type="entry name" value="TGc"/>
    <property type="match status" value="1"/>
</dbReference>
<evidence type="ECO:0000259" key="3">
    <source>
        <dbReference type="SMART" id="SM00460"/>
    </source>
</evidence>
<dbReference type="PIRSF" id="PIRSF000459">
    <property type="entry name" value="TGM_EBP42"/>
    <property type="match status" value="1"/>
</dbReference>
<dbReference type="InterPro" id="IPR050779">
    <property type="entry name" value="Transglutaminase"/>
</dbReference>
<accession>H9G5C6</accession>
<reference evidence="4" key="1">
    <citation type="submission" date="2009-12" db="EMBL/GenBank/DDBJ databases">
        <title>The Genome Sequence of Anolis carolinensis (Green Anole Lizard).</title>
        <authorList>
            <consortium name="The Genome Sequencing Platform"/>
            <person name="Di Palma F."/>
            <person name="Alfoldi J."/>
            <person name="Heiman D."/>
            <person name="Young S."/>
            <person name="Grabherr M."/>
            <person name="Johnson J."/>
            <person name="Lander E.S."/>
            <person name="Lindblad-Toh K."/>
        </authorList>
    </citation>
    <scope>NUCLEOTIDE SEQUENCE [LARGE SCALE GENOMIC DNA]</scope>
    <source>
        <strain evidence="4">JBL SC #1</strain>
    </source>
</reference>
<organism evidence="4 5">
    <name type="scientific">Anolis carolinensis</name>
    <name type="common">Green anole</name>
    <name type="synonym">American chameleon</name>
    <dbReference type="NCBI Taxonomy" id="28377"/>
    <lineage>
        <taxon>Eukaryota</taxon>
        <taxon>Metazoa</taxon>
        <taxon>Chordata</taxon>
        <taxon>Craniata</taxon>
        <taxon>Vertebrata</taxon>
        <taxon>Euteleostomi</taxon>
        <taxon>Lepidosauria</taxon>
        <taxon>Squamata</taxon>
        <taxon>Bifurcata</taxon>
        <taxon>Unidentata</taxon>
        <taxon>Episquamata</taxon>
        <taxon>Toxicofera</taxon>
        <taxon>Iguania</taxon>
        <taxon>Dactyloidae</taxon>
        <taxon>Anolis</taxon>
    </lineage>
</organism>
<dbReference type="Gene3D" id="3.90.260.10">
    <property type="entry name" value="Transglutaminase-like"/>
    <property type="match status" value="1"/>
</dbReference>
<dbReference type="SUPFAM" id="SSF81296">
    <property type="entry name" value="E set domains"/>
    <property type="match status" value="1"/>
</dbReference>
<dbReference type="AlphaFoldDB" id="H9G5C6"/>
<dbReference type="GeneTree" id="ENSGT01050000244939"/>
<dbReference type="InterPro" id="IPR013808">
    <property type="entry name" value="Transglutaminase_AS"/>
</dbReference>
<feature type="active site" evidence="1">
    <location>
        <position position="189"/>
    </location>
</feature>
<dbReference type="HOGENOM" id="CLU_013435_2_2_1"/>